<dbReference type="RefSeq" id="WP_170141284.1">
    <property type="nucleotide sequence ID" value="NZ_AP018558.1"/>
</dbReference>
<dbReference type="GO" id="GO:0016226">
    <property type="term" value="P:iron-sulfur cluster assembly"/>
    <property type="evidence" value="ECO:0007669"/>
    <property type="project" value="InterPro"/>
</dbReference>
<dbReference type="EMBL" id="AP018558">
    <property type="protein sequence ID" value="BBD77320.1"/>
    <property type="molecule type" value="Genomic_DNA"/>
</dbReference>
<dbReference type="PANTHER" id="PTHR43575">
    <property type="entry name" value="PROTEIN ABCI7, CHLOROPLASTIC"/>
    <property type="match status" value="1"/>
</dbReference>
<name>A0A2Z6DY03_HYDTE</name>
<gene>
    <name evidence="4" type="ORF">HPTL_1056</name>
</gene>
<protein>
    <submittedName>
        <fullName evidence="4">Fe-S cluster assembly protein SufD</fullName>
    </submittedName>
</protein>
<dbReference type="NCBIfam" id="TIGR01981">
    <property type="entry name" value="sufD"/>
    <property type="match status" value="1"/>
</dbReference>
<feature type="domain" description="SUF system FeS cluster assembly SufBD core" evidence="2">
    <location>
        <begin position="180"/>
        <end position="406"/>
    </location>
</feature>
<dbReference type="PANTHER" id="PTHR43575:SF1">
    <property type="entry name" value="PROTEIN ABCI7, CHLOROPLASTIC"/>
    <property type="match status" value="1"/>
</dbReference>
<comment type="similarity">
    <text evidence="1">Belongs to the iron-sulfur cluster assembly SufBD family.</text>
</comment>
<keyword evidence="5" id="KW-1185">Reference proteome</keyword>
<dbReference type="InterPro" id="IPR037284">
    <property type="entry name" value="SUF_FeS_clus_asmbl_SufBD_sf"/>
</dbReference>
<dbReference type="KEGG" id="htl:HPTL_1056"/>
<dbReference type="InterPro" id="IPR000825">
    <property type="entry name" value="SUF_FeS_clus_asmbl_SufBD_core"/>
</dbReference>
<accession>A0A2Z6DY03</accession>
<organism evidence="4 5">
    <name type="scientific">Hydrogenophilus thermoluteolus</name>
    <name type="common">Pseudomonas hydrogenothermophila</name>
    <dbReference type="NCBI Taxonomy" id="297"/>
    <lineage>
        <taxon>Bacteria</taxon>
        <taxon>Pseudomonadati</taxon>
        <taxon>Pseudomonadota</taxon>
        <taxon>Hydrogenophilia</taxon>
        <taxon>Hydrogenophilales</taxon>
        <taxon>Hydrogenophilaceae</taxon>
        <taxon>Hydrogenophilus</taxon>
    </lineage>
</organism>
<evidence type="ECO:0000313" key="5">
    <source>
        <dbReference type="Proteomes" id="UP000262004"/>
    </source>
</evidence>
<dbReference type="InterPro" id="IPR045595">
    <property type="entry name" value="SufBD_N"/>
</dbReference>
<evidence type="ECO:0000256" key="1">
    <source>
        <dbReference type="ARBA" id="ARBA00043967"/>
    </source>
</evidence>
<sequence length="441" mass="47726">MNASTVIAQPLVAQLETYRPTLPESVAERQRAACARFLSRGFPVRRDEEWKYTPVQGIANRAFALPDAGEALPQTTPTELEWPHGETRQWRFVDGRLVAAPDAPPEGVFALPLAVALADPFWQERFAALATSEHSSFVDLNTALASGGLCLRITAPVATPLEIVWQVSAGVAGEGASIPLAVHPRLLVVVEAGASATLIEHAIGDAASSHFVNAVSEITLARNAQLTHYVVQELPAAVQQIATHAVAVDANACYRSFNIQLGGRLARHDFNVHLHAPEAVAELEGLYLVGARQHIDTHTRLFHEAAATTSRERYRLIGLERGRGVFKGKVRVAPGAAKSDAQQSVKSLLLHPGAEIDAKPELEIYTDDVTCSHGATVGQLDRDARFYLLSRGLSPQEADALLIFAFAEAVVEAVTLPALKTYLTERLVGRLPDRDILEEQL</sequence>
<evidence type="ECO:0000259" key="3">
    <source>
        <dbReference type="Pfam" id="PF19295"/>
    </source>
</evidence>
<proteinExistence type="inferred from homology"/>
<dbReference type="InterPro" id="IPR055346">
    <property type="entry name" value="Fe-S_cluster_assembly_SufBD"/>
</dbReference>
<reference evidence="4 5" key="1">
    <citation type="submission" date="2018-04" db="EMBL/GenBank/DDBJ databases">
        <title>Complete genome sequence of Hydrogenophilus thermoluteolus TH-1.</title>
        <authorList>
            <person name="Arai H."/>
        </authorList>
    </citation>
    <scope>NUCLEOTIDE SEQUENCE [LARGE SCALE GENOMIC DNA]</scope>
    <source>
        <strain evidence="4 5">TH-1</strain>
    </source>
</reference>
<dbReference type="Pfam" id="PF19295">
    <property type="entry name" value="SufBD_N"/>
    <property type="match status" value="1"/>
</dbReference>
<evidence type="ECO:0000259" key="2">
    <source>
        <dbReference type="Pfam" id="PF01458"/>
    </source>
</evidence>
<dbReference type="SUPFAM" id="SSF101960">
    <property type="entry name" value="Stabilizer of iron transporter SufD"/>
    <property type="match status" value="1"/>
</dbReference>
<feature type="domain" description="SUF system FeS cluster assembly SufBD N-terminal" evidence="3">
    <location>
        <begin position="27"/>
        <end position="156"/>
    </location>
</feature>
<dbReference type="AlphaFoldDB" id="A0A2Z6DY03"/>
<evidence type="ECO:0000313" key="4">
    <source>
        <dbReference type="EMBL" id="BBD77320.1"/>
    </source>
</evidence>
<dbReference type="Pfam" id="PF01458">
    <property type="entry name" value="SUFBD_core"/>
    <property type="match status" value="1"/>
</dbReference>
<dbReference type="InterPro" id="IPR011542">
    <property type="entry name" value="SUF_FeS_clus_asmbl_SufD"/>
</dbReference>
<dbReference type="Proteomes" id="UP000262004">
    <property type="component" value="Chromosome"/>
</dbReference>